<dbReference type="Proteomes" id="UP000192393">
    <property type="component" value="Unassembled WGS sequence"/>
</dbReference>
<dbReference type="EMBL" id="FWXS01000001">
    <property type="protein sequence ID" value="SMC37004.1"/>
    <property type="molecule type" value="Genomic_DNA"/>
</dbReference>
<dbReference type="SUPFAM" id="SSF53807">
    <property type="entry name" value="Helical backbone' metal receptor"/>
    <property type="match status" value="1"/>
</dbReference>
<dbReference type="STRING" id="1434700.SAMN06296427_101527"/>
<dbReference type="PANTHER" id="PTHR30535:SF34">
    <property type="entry name" value="MOLYBDATE-BINDING PROTEIN MOLA"/>
    <property type="match status" value="1"/>
</dbReference>
<accession>A0A1W1YLI0</accession>
<name>A0A1W1YLI0_9FLAO</name>
<dbReference type="Pfam" id="PF01497">
    <property type="entry name" value="Peripla_BP_2"/>
    <property type="match status" value="1"/>
</dbReference>
<keyword evidence="3" id="KW-1185">Reference proteome</keyword>
<dbReference type="InterPro" id="IPR002491">
    <property type="entry name" value="ABC_transptr_periplasmic_BD"/>
</dbReference>
<dbReference type="RefSeq" id="WP_084015849.1">
    <property type="nucleotide sequence ID" value="NZ_FWXS01000001.1"/>
</dbReference>
<dbReference type="PROSITE" id="PS51257">
    <property type="entry name" value="PROKAR_LIPOPROTEIN"/>
    <property type="match status" value="1"/>
</dbReference>
<organism evidence="2 3">
    <name type="scientific">Moheibacter sediminis</name>
    <dbReference type="NCBI Taxonomy" id="1434700"/>
    <lineage>
        <taxon>Bacteria</taxon>
        <taxon>Pseudomonadati</taxon>
        <taxon>Bacteroidota</taxon>
        <taxon>Flavobacteriia</taxon>
        <taxon>Flavobacteriales</taxon>
        <taxon>Weeksellaceae</taxon>
        <taxon>Moheibacter</taxon>
    </lineage>
</organism>
<dbReference type="Gene3D" id="3.40.50.1980">
    <property type="entry name" value="Nitrogenase molybdenum iron protein domain"/>
    <property type="match status" value="2"/>
</dbReference>
<gene>
    <name evidence="2" type="ORF">SAMN06296427_101527</name>
</gene>
<dbReference type="PROSITE" id="PS50983">
    <property type="entry name" value="FE_B12_PBP"/>
    <property type="match status" value="1"/>
</dbReference>
<sequence length="353" mass="40611">MKISYLIPILFLSVISCKNDFKESNVKSDNDLRFITKIELKEKDGKIEINSGGKTIYFQENELPLKTVMVVPTSAIAYMEELNLIEKITGISQPDFIFNPKIHELINKNKISTIGSFDEIFLEKILTNKPDIFISTSSPTLAKFHEQLEKENIKVIYIDEYEELNPLARAEYVKIFGILFGKKKEANELFRQIEKNYTDIKTLAEKKKAENPTIFANQIYGDIWYMPGGKSFQAKLIEDAGGNYLWKSDDGTGTLNLSFESVFEKANDADIWINAGDFPDKATLLASYKNYEWFSTFKNGNIYNWNQRITAKGANDYFETGTARPDLVLKDLAAIFHPELFPNYELMFYKMLK</sequence>
<dbReference type="InterPro" id="IPR050902">
    <property type="entry name" value="ABC_Transporter_SBP"/>
</dbReference>
<dbReference type="OrthoDB" id="9812528at2"/>
<evidence type="ECO:0000313" key="3">
    <source>
        <dbReference type="Proteomes" id="UP000192393"/>
    </source>
</evidence>
<evidence type="ECO:0000259" key="1">
    <source>
        <dbReference type="PROSITE" id="PS50983"/>
    </source>
</evidence>
<proteinExistence type="predicted"/>
<dbReference type="GO" id="GO:0071281">
    <property type="term" value="P:cellular response to iron ion"/>
    <property type="evidence" value="ECO:0007669"/>
    <property type="project" value="TreeGrafter"/>
</dbReference>
<protein>
    <submittedName>
        <fullName evidence="2">Iron complex transport system substrate-binding protein</fullName>
    </submittedName>
</protein>
<evidence type="ECO:0000313" key="2">
    <source>
        <dbReference type="EMBL" id="SMC37004.1"/>
    </source>
</evidence>
<dbReference type="AlphaFoldDB" id="A0A1W1YLI0"/>
<dbReference type="PANTHER" id="PTHR30535">
    <property type="entry name" value="VITAMIN B12-BINDING PROTEIN"/>
    <property type="match status" value="1"/>
</dbReference>
<feature type="domain" description="Fe/B12 periplasmic-binding" evidence="1">
    <location>
        <begin position="67"/>
        <end position="340"/>
    </location>
</feature>
<reference evidence="2 3" key="1">
    <citation type="submission" date="2017-04" db="EMBL/GenBank/DDBJ databases">
        <authorList>
            <person name="Afonso C.L."/>
            <person name="Miller P.J."/>
            <person name="Scott M.A."/>
            <person name="Spackman E."/>
            <person name="Goraichik I."/>
            <person name="Dimitrov K.M."/>
            <person name="Suarez D.L."/>
            <person name="Swayne D.E."/>
        </authorList>
    </citation>
    <scope>NUCLEOTIDE SEQUENCE [LARGE SCALE GENOMIC DNA]</scope>
    <source>
        <strain evidence="2 3">CGMCC 1.12708</strain>
    </source>
</reference>